<dbReference type="GO" id="GO:0016788">
    <property type="term" value="F:hydrolase activity, acting on ester bonds"/>
    <property type="evidence" value="ECO:0007669"/>
    <property type="project" value="UniProtKB-ARBA"/>
</dbReference>
<organism evidence="2 3">
    <name type="scientific">Phocaeicola massiliensis B84634 = Timone 84634 = DSM 17679 = JCM 13223</name>
    <dbReference type="NCBI Taxonomy" id="1121098"/>
    <lineage>
        <taxon>Bacteria</taxon>
        <taxon>Pseudomonadati</taxon>
        <taxon>Bacteroidota</taxon>
        <taxon>Bacteroidia</taxon>
        <taxon>Bacteroidales</taxon>
        <taxon>Bacteroidaceae</taxon>
        <taxon>Phocaeicola</taxon>
    </lineage>
</organism>
<dbReference type="InterPro" id="IPR014982">
    <property type="entry name" value="GSCFA"/>
</dbReference>
<sequence>MNFRTQVELPKEETEIRHSDRIMLFGSCFAENIGNLLLANKFRCDVNPFGILYNPLSVAEAIRQTLSYKTYNEADLFCDRAGWHSFMHHGSFSGNSAEECLLRINERLGRAAAELPQTDWLMITWGTAWVYSLKENGKVVGNCHKQPDKLFTRRLLSVEEIVVEYFDLLKMLQELNPNLKVLFTVSPIRHAKDGMHGNQISKSTLLLAIDTLQHHYPMCHYFPSYEIMMDELRDYRFYADDMFHPSPMAVSYIWKCFGDTYFSSQTRQIMKEWEEIRKGLNHKPFDVRSEAYRSFLTQIVLKISRMKEKFPYFELQKELEQCQAQLKI</sequence>
<dbReference type="eggNOG" id="COG2755">
    <property type="taxonomic scope" value="Bacteria"/>
</dbReference>
<accession>U6RBK5</accession>
<name>U6RBK5_9BACT</name>
<dbReference type="Pfam" id="PF08885">
    <property type="entry name" value="GSCFA"/>
    <property type="match status" value="1"/>
</dbReference>
<dbReference type="Proteomes" id="UP000017831">
    <property type="component" value="Unassembled WGS sequence"/>
</dbReference>
<protein>
    <recommendedName>
        <fullName evidence="1">GSCFA domain-containing protein</fullName>
    </recommendedName>
</protein>
<dbReference type="STRING" id="1121098.HMPREF1534_03190"/>
<comment type="caution">
    <text evidence="2">The sequence shown here is derived from an EMBL/GenBank/DDBJ whole genome shotgun (WGS) entry which is preliminary data.</text>
</comment>
<dbReference type="Gene3D" id="3.40.50.1110">
    <property type="entry name" value="SGNH hydrolase"/>
    <property type="match status" value="1"/>
</dbReference>
<proteinExistence type="predicted"/>
<dbReference type="AlphaFoldDB" id="U6RBK5"/>
<dbReference type="GeneID" id="60060946"/>
<dbReference type="RefSeq" id="WP_005943190.1">
    <property type="nucleotide sequence ID" value="NZ_KB890336.1"/>
</dbReference>
<keyword evidence="3" id="KW-1185">Reference proteome</keyword>
<dbReference type="SUPFAM" id="SSF52266">
    <property type="entry name" value="SGNH hydrolase"/>
    <property type="match status" value="1"/>
</dbReference>
<evidence type="ECO:0000259" key="1">
    <source>
        <dbReference type="Pfam" id="PF08885"/>
    </source>
</evidence>
<dbReference type="PATRIC" id="fig|1121098.3.peg.3239"/>
<evidence type="ECO:0000313" key="3">
    <source>
        <dbReference type="Proteomes" id="UP000017831"/>
    </source>
</evidence>
<dbReference type="HOGENOM" id="CLU_075057_0_0_10"/>
<dbReference type="EMBL" id="AQHY01000038">
    <property type="protein sequence ID" value="EOA53116.1"/>
    <property type="molecule type" value="Genomic_DNA"/>
</dbReference>
<gene>
    <name evidence="2" type="ORF">HMPREF1534_03190</name>
</gene>
<dbReference type="OrthoDB" id="9807687at2"/>
<dbReference type="InterPro" id="IPR036514">
    <property type="entry name" value="SGNH_hydro_sf"/>
</dbReference>
<evidence type="ECO:0000313" key="2">
    <source>
        <dbReference type="EMBL" id="EOA53116.1"/>
    </source>
</evidence>
<reference evidence="2 3" key="1">
    <citation type="submission" date="2013-04" db="EMBL/GenBank/DDBJ databases">
        <title>The Genome Sequence of Bacteroides massiliensis DSM 17679.</title>
        <authorList>
            <consortium name="The Broad Institute Genomics Platform"/>
            <person name="Earl A."/>
            <person name="Ward D."/>
            <person name="Feldgarden M."/>
            <person name="Gevers D."/>
            <person name="Martens E."/>
            <person name="Fenner L."/>
            <person name="Roux V."/>
            <person name="Mallet M.N."/>
            <person name="Raoult D."/>
            <person name="Walker B."/>
            <person name="Young S."/>
            <person name="Zeng Q."/>
            <person name="Gargeya S."/>
            <person name="Fitzgerald M."/>
            <person name="Haas B."/>
            <person name="Abouelleil A."/>
            <person name="Allen A.W."/>
            <person name="Alvarado L."/>
            <person name="Arachchi H.M."/>
            <person name="Berlin A.M."/>
            <person name="Chapman S.B."/>
            <person name="Gainer-Dewar J."/>
            <person name="Goldberg J."/>
            <person name="Griggs A."/>
            <person name="Gujja S."/>
            <person name="Hansen M."/>
            <person name="Howarth C."/>
            <person name="Imamovic A."/>
            <person name="Ireland A."/>
            <person name="Larimer J."/>
            <person name="McCowan C."/>
            <person name="Murphy C."/>
            <person name="Pearson M."/>
            <person name="Poon T.W."/>
            <person name="Priest M."/>
            <person name="Roberts A."/>
            <person name="Saif S."/>
            <person name="Shea T."/>
            <person name="Sisk P."/>
            <person name="Sykes S."/>
            <person name="Wortman J."/>
            <person name="Nusbaum C."/>
            <person name="Birren B."/>
        </authorList>
    </citation>
    <scope>NUCLEOTIDE SEQUENCE [LARGE SCALE GENOMIC DNA]</scope>
    <source>
        <strain evidence="3">B84634 / Timone 84634 / DSM 17679 / JCM 13223</strain>
    </source>
</reference>
<feature type="domain" description="GSCFA" evidence="1">
    <location>
        <begin position="21"/>
        <end position="257"/>
    </location>
</feature>